<dbReference type="InterPro" id="IPR043504">
    <property type="entry name" value="Peptidase_S1_PA_chymotrypsin"/>
</dbReference>
<protein>
    <recommendedName>
        <fullName evidence="4">Peptidase S1 domain-containing protein</fullName>
    </recommendedName>
</protein>
<dbReference type="Gene3D" id="2.40.10.10">
    <property type="entry name" value="Trypsin-like serine proteases"/>
    <property type="match status" value="1"/>
</dbReference>
<dbReference type="GO" id="GO:0004252">
    <property type="term" value="F:serine-type endopeptidase activity"/>
    <property type="evidence" value="ECO:0007669"/>
    <property type="project" value="InterPro"/>
</dbReference>
<dbReference type="InterPro" id="IPR009003">
    <property type="entry name" value="Peptidase_S1_PA"/>
</dbReference>
<comment type="caution">
    <text evidence="5">The sequence shown here is derived from an EMBL/GenBank/DDBJ whole genome shotgun (WGS) entry which is preliminary data.</text>
</comment>
<keyword evidence="6" id="KW-1185">Reference proteome</keyword>
<evidence type="ECO:0000256" key="1">
    <source>
        <dbReference type="ARBA" id="ARBA00023157"/>
    </source>
</evidence>
<dbReference type="PANTHER" id="PTHR24252:SF7">
    <property type="entry name" value="HYALIN"/>
    <property type="match status" value="1"/>
</dbReference>
<evidence type="ECO:0000256" key="3">
    <source>
        <dbReference type="SAM" id="SignalP"/>
    </source>
</evidence>
<accession>A0A813ZJ53</accession>
<dbReference type="PANTHER" id="PTHR24252">
    <property type="entry name" value="ACROSIN-RELATED"/>
    <property type="match status" value="1"/>
</dbReference>
<dbReference type="PRINTS" id="PR00722">
    <property type="entry name" value="CHYMOTRYPSIN"/>
</dbReference>
<dbReference type="InterPro" id="IPR033116">
    <property type="entry name" value="TRYPSIN_SER"/>
</dbReference>
<feature type="domain" description="Peptidase S1" evidence="4">
    <location>
        <begin position="41"/>
        <end position="276"/>
    </location>
</feature>
<dbReference type="SUPFAM" id="SSF50494">
    <property type="entry name" value="Trypsin-like serine proteases"/>
    <property type="match status" value="2"/>
</dbReference>
<keyword evidence="2" id="KW-0645">Protease</keyword>
<sequence length="332" mass="37493">MKFFNLAFFFILIQTFFIVNKITAQFNFDCGVPDVKSQTKIVNGQVALDNAWPWMVAIFSFYYFICGGSIIAPDLIITAAHCVRDNPDIYGYTFIYGTNNYLFDYQSEFNTASKIYIHPDYFSTVIYNDVALIRLTEKIKFSKKVKPICLPKTGKLDEIEKKEVVATGWGKTDGGLFGFPSEALLQTSLIIKNNKSKEGCEYRRYNNYCTEGASDDSGTCQGDSGGPLQYFKNGKWYLYGFTSFGYGNEENSCMTTMPSFFSTVPFYLNWIKSVATGKSPQSSVKKNCGITTQKKIVAGTVSKNNTWPWIVQIRSSKNYNFNFLLSGTLISN</sequence>
<dbReference type="InterPro" id="IPR001314">
    <property type="entry name" value="Peptidase_S1A"/>
</dbReference>
<dbReference type="AlphaFoldDB" id="A0A813ZJ53"/>
<proteinExistence type="predicted"/>
<evidence type="ECO:0000259" key="4">
    <source>
        <dbReference type="PROSITE" id="PS50240"/>
    </source>
</evidence>
<dbReference type="PROSITE" id="PS00134">
    <property type="entry name" value="TRYPSIN_HIS"/>
    <property type="match status" value="1"/>
</dbReference>
<dbReference type="PROSITE" id="PS00135">
    <property type="entry name" value="TRYPSIN_SER"/>
    <property type="match status" value="1"/>
</dbReference>
<evidence type="ECO:0000313" key="5">
    <source>
        <dbReference type="EMBL" id="CAF0900171.1"/>
    </source>
</evidence>
<feature type="signal peptide" evidence="3">
    <location>
        <begin position="1"/>
        <end position="24"/>
    </location>
</feature>
<keyword evidence="3" id="KW-0732">Signal</keyword>
<evidence type="ECO:0000256" key="2">
    <source>
        <dbReference type="RuleBase" id="RU363034"/>
    </source>
</evidence>
<feature type="chain" id="PRO_5032393138" description="Peptidase S1 domain-containing protein" evidence="3">
    <location>
        <begin position="25"/>
        <end position="332"/>
    </location>
</feature>
<organism evidence="5 6">
    <name type="scientific">Brachionus calyciflorus</name>
    <dbReference type="NCBI Taxonomy" id="104777"/>
    <lineage>
        <taxon>Eukaryota</taxon>
        <taxon>Metazoa</taxon>
        <taxon>Spiralia</taxon>
        <taxon>Gnathifera</taxon>
        <taxon>Rotifera</taxon>
        <taxon>Eurotatoria</taxon>
        <taxon>Monogononta</taxon>
        <taxon>Pseudotrocha</taxon>
        <taxon>Ploima</taxon>
        <taxon>Brachionidae</taxon>
        <taxon>Brachionus</taxon>
    </lineage>
</organism>
<dbReference type="PROSITE" id="PS50240">
    <property type="entry name" value="TRYPSIN_DOM"/>
    <property type="match status" value="1"/>
</dbReference>
<dbReference type="FunFam" id="2.40.10.10:FF:000068">
    <property type="entry name" value="transmembrane protease serine 2"/>
    <property type="match status" value="1"/>
</dbReference>
<evidence type="ECO:0000313" key="6">
    <source>
        <dbReference type="Proteomes" id="UP000663879"/>
    </source>
</evidence>
<dbReference type="CDD" id="cd00190">
    <property type="entry name" value="Tryp_SPc"/>
    <property type="match status" value="1"/>
</dbReference>
<dbReference type="InterPro" id="IPR001254">
    <property type="entry name" value="Trypsin_dom"/>
</dbReference>
<keyword evidence="2" id="KW-0720">Serine protease</keyword>
<dbReference type="Proteomes" id="UP000663879">
    <property type="component" value="Unassembled WGS sequence"/>
</dbReference>
<name>A0A813ZJ53_9BILA</name>
<reference evidence="5" key="1">
    <citation type="submission" date="2021-02" db="EMBL/GenBank/DDBJ databases">
        <authorList>
            <person name="Nowell W R."/>
        </authorList>
    </citation>
    <scope>NUCLEOTIDE SEQUENCE</scope>
    <source>
        <strain evidence="5">Ploen Becks lab</strain>
    </source>
</reference>
<dbReference type="OrthoDB" id="9970815at2759"/>
<dbReference type="GO" id="GO:0006508">
    <property type="term" value="P:proteolysis"/>
    <property type="evidence" value="ECO:0007669"/>
    <property type="project" value="UniProtKB-KW"/>
</dbReference>
<dbReference type="Pfam" id="PF00089">
    <property type="entry name" value="Trypsin"/>
    <property type="match status" value="1"/>
</dbReference>
<dbReference type="InterPro" id="IPR018114">
    <property type="entry name" value="TRYPSIN_HIS"/>
</dbReference>
<dbReference type="SMART" id="SM00020">
    <property type="entry name" value="Tryp_SPc"/>
    <property type="match status" value="1"/>
</dbReference>
<keyword evidence="1" id="KW-1015">Disulfide bond</keyword>
<gene>
    <name evidence="5" type="ORF">OXX778_LOCUS11359</name>
</gene>
<dbReference type="EMBL" id="CAJNOC010001914">
    <property type="protein sequence ID" value="CAF0900171.1"/>
    <property type="molecule type" value="Genomic_DNA"/>
</dbReference>
<keyword evidence="2" id="KW-0378">Hydrolase</keyword>